<evidence type="ECO:0000313" key="2">
    <source>
        <dbReference type="Proteomes" id="UP001196413"/>
    </source>
</evidence>
<name>A0AAD5MWA1_PARTN</name>
<proteinExistence type="predicted"/>
<dbReference type="AlphaFoldDB" id="A0AAD5MWA1"/>
<accession>A0AAD5MWA1</accession>
<gene>
    <name evidence="1" type="ORF">KIN20_026136</name>
</gene>
<organism evidence="1 2">
    <name type="scientific">Parelaphostrongylus tenuis</name>
    <name type="common">Meningeal worm</name>
    <dbReference type="NCBI Taxonomy" id="148309"/>
    <lineage>
        <taxon>Eukaryota</taxon>
        <taxon>Metazoa</taxon>
        <taxon>Ecdysozoa</taxon>
        <taxon>Nematoda</taxon>
        <taxon>Chromadorea</taxon>
        <taxon>Rhabditida</taxon>
        <taxon>Rhabditina</taxon>
        <taxon>Rhabditomorpha</taxon>
        <taxon>Strongyloidea</taxon>
        <taxon>Metastrongylidae</taxon>
        <taxon>Parelaphostrongylus</taxon>
    </lineage>
</organism>
<keyword evidence="2" id="KW-1185">Reference proteome</keyword>
<sequence>MLSAMIAKSSEVMMRRLSRQTIERCVNVEPHELRATETLRPYLRNAAEKREVRSGIVRRKTIHLSNTELLQYGTATKRKCYSTELVNEALFSGPIPKVIGCGVIPPRQSNN</sequence>
<protein>
    <submittedName>
        <fullName evidence="1">Uncharacterized protein</fullName>
    </submittedName>
</protein>
<comment type="caution">
    <text evidence="1">The sequence shown here is derived from an EMBL/GenBank/DDBJ whole genome shotgun (WGS) entry which is preliminary data.</text>
</comment>
<dbReference type="Proteomes" id="UP001196413">
    <property type="component" value="Unassembled WGS sequence"/>
</dbReference>
<evidence type="ECO:0000313" key="1">
    <source>
        <dbReference type="EMBL" id="KAJ1365720.1"/>
    </source>
</evidence>
<reference evidence="1" key="1">
    <citation type="submission" date="2021-06" db="EMBL/GenBank/DDBJ databases">
        <title>Parelaphostrongylus tenuis whole genome reference sequence.</title>
        <authorList>
            <person name="Garwood T.J."/>
            <person name="Larsen P.A."/>
            <person name="Fountain-Jones N.M."/>
            <person name="Garbe J.R."/>
            <person name="Macchietto M.G."/>
            <person name="Kania S.A."/>
            <person name="Gerhold R.W."/>
            <person name="Richards J.E."/>
            <person name="Wolf T.M."/>
        </authorList>
    </citation>
    <scope>NUCLEOTIDE SEQUENCE</scope>
    <source>
        <strain evidence="1">MNPRO001-30</strain>
        <tissue evidence="1">Meninges</tissue>
    </source>
</reference>
<dbReference type="EMBL" id="JAHQIW010005342">
    <property type="protein sequence ID" value="KAJ1365720.1"/>
    <property type="molecule type" value="Genomic_DNA"/>
</dbReference>